<dbReference type="Proteomes" id="UP000036681">
    <property type="component" value="Unplaced"/>
</dbReference>
<feature type="region of interest" description="Disordered" evidence="1">
    <location>
        <begin position="101"/>
        <end position="123"/>
    </location>
</feature>
<name>A0A9J2PUR9_ASCLU</name>
<keyword evidence="2" id="KW-1185">Reference proteome</keyword>
<evidence type="ECO:0000256" key="1">
    <source>
        <dbReference type="SAM" id="MobiDB-lite"/>
    </source>
</evidence>
<evidence type="ECO:0000313" key="3">
    <source>
        <dbReference type="WBParaSite" id="ALUE_0001331101-mRNA-1"/>
    </source>
</evidence>
<accession>A0A9J2PUR9</accession>
<proteinExistence type="predicted"/>
<organism evidence="2 3">
    <name type="scientific">Ascaris lumbricoides</name>
    <name type="common">Giant roundworm</name>
    <dbReference type="NCBI Taxonomy" id="6252"/>
    <lineage>
        <taxon>Eukaryota</taxon>
        <taxon>Metazoa</taxon>
        <taxon>Ecdysozoa</taxon>
        <taxon>Nematoda</taxon>
        <taxon>Chromadorea</taxon>
        <taxon>Rhabditida</taxon>
        <taxon>Spirurina</taxon>
        <taxon>Ascaridomorpha</taxon>
        <taxon>Ascaridoidea</taxon>
        <taxon>Ascarididae</taxon>
        <taxon>Ascaris</taxon>
    </lineage>
</organism>
<dbReference type="WBParaSite" id="ALUE_0001331101-mRNA-1">
    <property type="protein sequence ID" value="ALUE_0001331101-mRNA-1"/>
    <property type="gene ID" value="ALUE_0001331101"/>
</dbReference>
<evidence type="ECO:0000313" key="2">
    <source>
        <dbReference type="Proteomes" id="UP000036681"/>
    </source>
</evidence>
<dbReference type="AlphaFoldDB" id="A0A9J2PUR9"/>
<reference evidence="3" key="1">
    <citation type="submission" date="2023-03" db="UniProtKB">
        <authorList>
            <consortium name="WormBaseParasite"/>
        </authorList>
    </citation>
    <scope>IDENTIFICATION</scope>
</reference>
<sequence length="341" mass="37461">MLITATCTVGNPCMIEESPLGAVPVPRNRDVILQLCSVSQSTIPNYREIPVEVFFDMVYDEALISEGERISKSGGSTYMSKTASLTETVFAEAVMLVESENEASEWSTNTGGSDYERPGDEPTLEDEWATELKGATKFEDKPGEFIAVNYDPSPVGVVLLQCFRLPPEFDESSMKVEAIVTTGNGMTLIVAVSHDSDSSEPAQSAALVYRLIFTHYVTSLEVRSFSSFIGSRGSLCWIRIGNERAKMFEEKVKYVTLMDNSKCALLTEAGKLFVVQLEQTCSRRAAEEEDEDATVTALLGDMHTSPTASARISKHFLTFSCATSTVFKPALILWKLRAIFG</sequence>
<protein>
    <submittedName>
        <fullName evidence="3">Cleavage/polyadenylation specificity factor A subunit N-terminal domain-containing protein</fullName>
    </submittedName>
</protein>